<dbReference type="InterPro" id="IPR036322">
    <property type="entry name" value="WD40_repeat_dom_sf"/>
</dbReference>
<keyword evidence="3 6" id="KW-0853">WD repeat</keyword>
<dbReference type="SMART" id="SM00320">
    <property type="entry name" value="WD40"/>
    <property type="match status" value="6"/>
</dbReference>
<dbReference type="PROSITE" id="PS50294">
    <property type="entry name" value="WD_REPEATS_REGION"/>
    <property type="match status" value="1"/>
</dbReference>
<dbReference type="Pfam" id="PF09384">
    <property type="entry name" value="UTP15_C"/>
    <property type="match status" value="1"/>
</dbReference>
<dbReference type="PANTHER" id="PTHR19924:SF26">
    <property type="entry name" value="U3 SMALL NUCLEOLAR RNA-ASSOCIATED PROTEIN 15 HOMOLOG"/>
    <property type="match status" value="1"/>
</dbReference>
<evidence type="ECO:0000313" key="10">
    <source>
        <dbReference type="Proteomes" id="UP000824890"/>
    </source>
</evidence>
<evidence type="ECO:0000256" key="7">
    <source>
        <dbReference type="SAM" id="MobiDB-lite"/>
    </source>
</evidence>
<feature type="domain" description="U3 small nucleolar RNA-associated protein 15 C-terminal" evidence="8">
    <location>
        <begin position="387"/>
        <end position="528"/>
    </location>
</feature>
<feature type="region of interest" description="Disordered" evidence="7">
    <location>
        <begin position="1"/>
        <end position="36"/>
    </location>
</feature>
<dbReference type="InterPro" id="IPR001680">
    <property type="entry name" value="WD40_rpt"/>
</dbReference>
<evidence type="ECO:0000256" key="4">
    <source>
        <dbReference type="ARBA" id="ARBA00022737"/>
    </source>
</evidence>
<keyword evidence="10" id="KW-1185">Reference proteome</keyword>
<feature type="repeat" description="WD" evidence="6">
    <location>
        <begin position="131"/>
        <end position="173"/>
    </location>
</feature>
<feature type="repeat" description="WD" evidence="6">
    <location>
        <begin position="174"/>
        <end position="207"/>
    </location>
</feature>
<keyword evidence="2" id="KW-0698">rRNA processing</keyword>
<feature type="compositionally biased region" description="Low complexity" evidence="7">
    <location>
        <begin position="21"/>
        <end position="32"/>
    </location>
</feature>
<evidence type="ECO:0000256" key="5">
    <source>
        <dbReference type="ARBA" id="ARBA00023242"/>
    </source>
</evidence>
<organism evidence="9 10">
    <name type="scientific">Brassica napus</name>
    <name type="common">Rape</name>
    <dbReference type="NCBI Taxonomy" id="3708"/>
    <lineage>
        <taxon>Eukaryota</taxon>
        <taxon>Viridiplantae</taxon>
        <taxon>Streptophyta</taxon>
        <taxon>Embryophyta</taxon>
        <taxon>Tracheophyta</taxon>
        <taxon>Spermatophyta</taxon>
        <taxon>Magnoliopsida</taxon>
        <taxon>eudicotyledons</taxon>
        <taxon>Gunneridae</taxon>
        <taxon>Pentapetalae</taxon>
        <taxon>rosids</taxon>
        <taxon>malvids</taxon>
        <taxon>Brassicales</taxon>
        <taxon>Brassicaceae</taxon>
        <taxon>Brassiceae</taxon>
        <taxon>Brassica</taxon>
    </lineage>
</organism>
<evidence type="ECO:0000313" key="9">
    <source>
        <dbReference type="EMBL" id="KAH0931175.1"/>
    </source>
</evidence>
<protein>
    <recommendedName>
        <fullName evidence="8">U3 small nucleolar RNA-associated protein 15 C-terminal domain-containing protein</fullName>
    </recommendedName>
</protein>
<dbReference type="InterPro" id="IPR015943">
    <property type="entry name" value="WD40/YVTN_repeat-like_dom_sf"/>
</dbReference>
<reference evidence="9 10" key="1">
    <citation type="submission" date="2021-05" db="EMBL/GenBank/DDBJ databases">
        <title>Genome Assembly of Synthetic Allotetraploid Brassica napus Reveals Homoeologous Exchanges between Subgenomes.</title>
        <authorList>
            <person name="Davis J.T."/>
        </authorList>
    </citation>
    <scope>NUCLEOTIDE SEQUENCE [LARGE SCALE GENOMIC DNA]</scope>
    <source>
        <strain evidence="10">cv. Da-Ae</strain>
        <tissue evidence="9">Seedling</tissue>
    </source>
</reference>
<dbReference type="CDD" id="cd00200">
    <property type="entry name" value="WD40"/>
    <property type="match status" value="1"/>
</dbReference>
<dbReference type="InterPro" id="IPR020472">
    <property type="entry name" value="WD40_PAC1"/>
</dbReference>
<evidence type="ECO:0000259" key="8">
    <source>
        <dbReference type="Pfam" id="PF09384"/>
    </source>
</evidence>
<gene>
    <name evidence="9" type="ORF">HID58_008292</name>
</gene>
<evidence type="ECO:0000256" key="2">
    <source>
        <dbReference type="ARBA" id="ARBA00022552"/>
    </source>
</evidence>
<dbReference type="PRINTS" id="PR00320">
    <property type="entry name" value="GPROTEINBRPT"/>
</dbReference>
<keyword evidence="5" id="KW-0539">Nucleus</keyword>
<dbReference type="Gene3D" id="2.130.10.10">
    <property type="entry name" value="YVTN repeat-like/Quinoprotein amine dehydrogenase"/>
    <property type="match status" value="2"/>
</dbReference>
<evidence type="ECO:0000256" key="3">
    <source>
        <dbReference type="ARBA" id="ARBA00022574"/>
    </source>
</evidence>
<dbReference type="InterPro" id="IPR018983">
    <property type="entry name" value="U3_snoRNA-assocProt_15_C"/>
</dbReference>
<evidence type="ECO:0000256" key="1">
    <source>
        <dbReference type="ARBA" id="ARBA00004604"/>
    </source>
</evidence>
<dbReference type="EMBL" id="JAGKQM010000003">
    <property type="protein sequence ID" value="KAH0931175.1"/>
    <property type="molecule type" value="Genomic_DNA"/>
</dbReference>
<feature type="compositionally biased region" description="Basic and acidic residues" evidence="7">
    <location>
        <begin position="1"/>
        <end position="14"/>
    </location>
</feature>
<dbReference type="Proteomes" id="UP000824890">
    <property type="component" value="Unassembled WGS sequence"/>
</dbReference>
<name>A0ABQ8DP94_BRANA</name>
<proteinExistence type="predicted"/>
<dbReference type="SUPFAM" id="SSF50978">
    <property type="entry name" value="WD40 repeat-like"/>
    <property type="match status" value="1"/>
</dbReference>
<dbReference type="PANTHER" id="PTHR19924">
    <property type="entry name" value="UTP15 U3 SMALL NUCLEOLAR RNA-ASSOCIATED PROTEIN 15 FAMILY MEMBER"/>
    <property type="match status" value="1"/>
</dbReference>
<comment type="caution">
    <text evidence="9">The sequence shown here is derived from an EMBL/GenBank/DDBJ whole genome shotgun (WGS) entry which is preliminary data.</text>
</comment>
<sequence length="535" mass="59572">MEEELRVRLNDHQPSKIFPVKPKSTPKTLSKPETPDSRYWSSFKPHSIPNLVSSISAVAFSPIHPHSFAVAHSTTVSLFSSNTLTASRRFSFKDVVSSVSFRSDGALLAASDLSGTVQVFDVKERMALRSLRSHKAAARFVKYPVHDKLHLVSGGDDGVVKYWDVAGGTVISDLIGHKDYVRCGDCSPVNDSMFATGSYDHTIKVWDARVGNSKWIAEINHGAPVEDIVYLPSGGMIATAGLNSVKVWDLIGGGRMVCSMESHNKTVTCLSVGRMGLEGENRIVSCSLDGYMKVFDYGRGKVTYSMRFPAPLMSVGISPDSSVRVVGGSNGMVFAGKKKKNKARDEEEKKKASVMTSFWSVKSEVDESRRRALRPSYFRYFQRGQSEKPSKDDYLVKESKGVKLTRHDKLLKKFRHKEALVSVLEEKKPADVVAVMEELVARRKIVKCVSNLEEGELGLLLGFLQRYCTVERYSKLLMALTKKVLETRGEEINGKEEFKGILRNLKREVNQEIKIQQSLLEIQGVIAPLMRIAGR</sequence>
<keyword evidence="4" id="KW-0677">Repeat</keyword>
<comment type="subcellular location">
    <subcellularLocation>
        <location evidence="1">Nucleus</location>
        <location evidence="1">Nucleolus</location>
    </subcellularLocation>
</comment>
<accession>A0ABQ8DP94</accession>
<evidence type="ECO:0000256" key="6">
    <source>
        <dbReference type="PROSITE-ProRule" id="PRU00221"/>
    </source>
</evidence>
<dbReference type="PROSITE" id="PS50082">
    <property type="entry name" value="WD_REPEATS_2"/>
    <property type="match status" value="2"/>
</dbReference>
<dbReference type="Pfam" id="PF00400">
    <property type="entry name" value="WD40"/>
    <property type="match status" value="5"/>
</dbReference>